<dbReference type="SUPFAM" id="SSF89095">
    <property type="entry name" value="GatB/YqeY motif"/>
    <property type="match status" value="1"/>
</dbReference>
<gene>
    <name evidence="1" type="ORF">B1R32_10794</name>
</gene>
<dbReference type="InterPro" id="IPR019004">
    <property type="entry name" value="YqeY/Aim41"/>
</dbReference>
<dbReference type="InParanoid" id="A0A2S8STJ8"/>
<accession>A0A2S8STJ8</accession>
<dbReference type="PANTHER" id="PTHR28055">
    <property type="entry name" value="ALTERED INHERITANCE OF MITOCHONDRIA PROTEIN 41, MITOCHONDRIAL"/>
    <property type="match status" value="1"/>
</dbReference>
<dbReference type="Pfam" id="PF09424">
    <property type="entry name" value="YqeY"/>
    <property type="match status" value="1"/>
</dbReference>
<dbReference type="OrthoDB" id="9794041at2"/>
<dbReference type="InterPro" id="IPR042184">
    <property type="entry name" value="YqeY/Aim41_N"/>
</dbReference>
<dbReference type="Gene3D" id="1.10.10.410">
    <property type="match status" value="1"/>
</dbReference>
<comment type="caution">
    <text evidence="1">The sequence shown here is derived from an EMBL/GenBank/DDBJ whole genome shotgun (WGS) entry which is preliminary data.</text>
</comment>
<dbReference type="Gene3D" id="1.10.1510.10">
    <property type="entry name" value="Uncharacterised protein YqeY/AIM41 PF09424, N-terminal domain"/>
    <property type="match status" value="1"/>
</dbReference>
<protein>
    <recommendedName>
        <fullName evidence="3">GatB/YqeY domain-containing protein</fullName>
    </recommendedName>
</protein>
<reference evidence="1 2" key="1">
    <citation type="journal article" date="2018" name="Syst. Appl. Microbiol.">
        <title>Abditibacterium utsteinense sp. nov., the first cultivated member of candidate phylum FBP, isolated from ice-free Antarctic soil samples.</title>
        <authorList>
            <person name="Tahon G."/>
            <person name="Tytgat B."/>
            <person name="Lebbe L."/>
            <person name="Carlier A."/>
            <person name="Willems A."/>
        </authorList>
    </citation>
    <scope>NUCLEOTIDE SEQUENCE [LARGE SCALE GENOMIC DNA]</scope>
    <source>
        <strain evidence="1 2">LMG 29911</strain>
    </source>
</reference>
<dbReference type="FunCoup" id="A0A2S8STJ8">
    <property type="interactions" value="287"/>
</dbReference>
<dbReference type="AlphaFoldDB" id="A0A2S8STJ8"/>
<dbReference type="InterPro" id="IPR023168">
    <property type="entry name" value="GatB_Yqey_C_2"/>
</dbReference>
<evidence type="ECO:0000313" key="2">
    <source>
        <dbReference type="Proteomes" id="UP000237684"/>
    </source>
</evidence>
<evidence type="ECO:0000313" key="1">
    <source>
        <dbReference type="EMBL" id="PQV64069.1"/>
    </source>
</evidence>
<evidence type="ECO:0008006" key="3">
    <source>
        <dbReference type="Google" id="ProtNLM"/>
    </source>
</evidence>
<dbReference type="PANTHER" id="PTHR28055:SF1">
    <property type="entry name" value="ALTERED INHERITANCE OF MITOCHONDRIA PROTEIN 41, MITOCHONDRIAL"/>
    <property type="match status" value="1"/>
</dbReference>
<name>A0A2S8STJ8_9BACT</name>
<organism evidence="1 2">
    <name type="scientific">Abditibacterium utsteinense</name>
    <dbReference type="NCBI Taxonomy" id="1960156"/>
    <lineage>
        <taxon>Bacteria</taxon>
        <taxon>Pseudomonadati</taxon>
        <taxon>Abditibacteriota</taxon>
        <taxon>Abditibacteriia</taxon>
        <taxon>Abditibacteriales</taxon>
        <taxon>Abditibacteriaceae</taxon>
        <taxon>Abditibacterium</taxon>
    </lineage>
</organism>
<keyword evidence="2" id="KW-1185">Reference proteome</keyword>
<proteinExistence type="predicted"/>
<dbReference type="EMBL" id="NIGF01000007">
    <property type="protein sequence ID" value="PQV64069.1"/>
    <property type="molecule type" value="Genomic_DNA"/>
</dbReference>
<dbReference type="Proteomes" id="UP000237684">
    <property type="component" value="Unassembled WGS sequence"/>
</dbReference>
<sequence>MSQIVETITSQWKDAMKSGDALRKETLSSLRAAIKKAEIDARTGIELDETARQVIIDKEAKKRRESIEEYTKANRIDLADKEKAELEIIAEFLPQQMNDDELLVIVRDSISEVGAASAKEMGKVMGVLVPKIAGRADGKKASNLVKELLSQ</sequence>
<dbReference type="InterPro" id="IPR003789">
    <property type="entry name" value="Asn/Gln_tRNA_amidoTrase-B-like"/>
</dbReference>
<dbReference type="GO" id="GO:0016884">
    <property type="term" value="F:carbon-nitrogen ligase activity, with glutamine as amido-N-donor"/>
    <property type="evidence" value="ECO:0007669"/>
    <property type="project" value="InterPro"/>
</dbReference>
<dbReference type="RefSeq" id="WP_105483538.1">
    <property type="nucleotide sequence ID" value="NZ_NIGF01000007.1"/>
</dbReference>